<proteinExistence type="predicted"/>
<name>A0A1Z4BMA7_9FLAO</name>
<sequence>MIIQKFLYRYVIYLLLVFIISCNSQNKNTHTNNQNNSLQKLKDTIILDGSTEGEQIYLYVNKITLDSIIESEILGETGKERYSFTFNDQLKKANHILYSYEKPIYLSKNVKLKVSKEEDLYSSKEVKQKLNKKFMLYHNIFFQKKIDCKWFGKYTLTLNQNNDDWREIYDIKIDISNDSIVYEAKGYQLYQRFLLSGITKKDTLFLYISNIEDNMGGVNFDEESKIIMKGEQFFIKNAYINSLSKKTNSSYKLEKERHK</sequence>
<evidence type="ECO:0000313" key="2">
    <source>
        <dbReference type="Proteomes" id="UP000197007"/>
    </source>
</evidence>
<evidence type="ECO:0000313" key="1">
    <source>
        <dbReference type="EMBL" id="ASF42395.1"/>
    </source>
</evidence>
<dbReference type="RefSeq" id="WP_088593554.1">
    <property type="nucleotide sequence ID" value="NZ_CP022022.1"/>
</dbReference>
<dbReference type="AlphaFoldDB" id="A0A1Z4BMA7"/>
<dbReference type="Proteomes" id="UP000197007">
    <property type="component" value="Chromosome"/>
</dbReference>
<gene>
    <name evidence="1" type="ORF">CBG49_04495</name>
</gene>
<dbReference type="KEGG" id="capn:CBG49_04495"/>
<organism evidence="1 2">
    <name type="scientific">Capnocytophaga endodontalis</name>
    <dbReference type="NCBI Taxonomy" id="2708117"/>
    <lineage>
        <taxon>Bacteria</taxon>
        <taxon>Pseudomonadati</taxon>
        <taxon>Bacteroidota</taxon>
        <taxon>Flavobacteriia</taxon>
        <taxon>Flavobacteriales</taxon>
        <taxon>Flavobacteriaceae</taxon>
        <taxon>Capnocytophaga</taxon>
    </lineage>
</organism>
<dbReference type="EMBL" id="CP022022">
    <property type="protein sequence ID" value="ASF42395.1"/>
    <property type="molecule type" value="Genomic_DNA"/>
</dbReference>
<dbReference type="PROSITE" id="PS51257">
    <property type="entry name" value="PROKAR_LIPOPROTEIN"/>
    <property type="match status" value="1"/>
</dbReference>
<evidence type="ECO:0008006" key="3">
    <source>
        <dbReference type="Google" id="ProtNLM"/>
    </source>
</evidence>
<protein>
    <recommendedName>
        <fullName evidence="3">Lipoprotein</fullName>
    </recommendedName>
</protein>
<accession>A0A1Z4BMA7</accession>
<reference evidence="2" key="1">
    <citation type="submission" date="2017-06" db="EMBL/GenBank/DDBJ databases">
        <title>Complete genome sequence of Capnocytophaga sp. KCOM 1579 (=ChDC OS43) isolated from a human refractory periapical abscess lesion.</title>
        <authorList>
            <person name="Kook J.-K."/>
            <person name="Park S.-N."/>
            <person name="Lim Y.K."/>
            <person name="Roh H."/>
        </authorList>
    </citation>
    <scope>NUCLEOTIDE SEQUENCE [LARGE SCALE GENOMIC DNA]</scope>
    <source>
        <strain evidence="2">ChDC OS43</strain>
    </source>
</reference>
<keyword evidence="2" id="KW-1185">Reference proteome</keyword>